<keyword evidence="2" id="KW-1185">Reference proteome</keyword>
<dbReference type="Proteomes" id="UP000000496">
    <property type="component" value="Chromosome gsn.131"/>
</dbReference>
<organism evidence="1 2">
    <name type="scientific">Simkania negevensis (strain ATCC VR-1471 / DSM 27360 / Z)</name>
    <dbReference type="NCBI Taxonomy" id="331113"/>
    <lineage>
        <taxon>Bacteria</taxon>
        <taxon>Pseudomonadati</taxon>
        <taxon>Chlamydiota</taxon>
        <taxon>Chlamydiia</taxon>
        <taxon>Parachlamydiales</taxon>
        <taxon>Simkaniaceae</taxon>
        <taxon>Simkania</taxon>
    </lineage>
</organism>
<reference key="1">
    <citation type="journal article" date="2011" name="Mol. Biol. Evol.">
        <title>Unity in variety -- the pan-genome of the Chlamydiae.</title>
        <authorList>
            <person name="Collingro A."/>
            <person name="Tischler P."/>
            <person name="Weinmaier T."/>
            <person name="Penz T."/>
            <person name="Heinz E."/>
            <person name="Brunham R.C."/>
            <person name="Read T.D."/>
            <person name="Bavoil P.M."/>
            <person name="Sachse K."/>
            <person name="Kahane S."/>
            <person name="Friedman M.G."/>
            <person name="Rattei T."/>
            <person name="Myers G.S.A."/>
            <person name="Horn M."/>
        </authorList>
    </citation>
    <scope>NUCLEOTIDE SEQUENCE</scope>
    <source>
        <strain>Z</strain>
    </source>
</reference>
<dbReference type="HOGENOM" id="CLU_3348671_0_0_0"/>
<protein>
    <submittedName>
        <fullName evidence="1">Uncharacterized protein</fullName>
    </submittedName>
</protein>
<dbReference type="EMBL" id="FR872582">
    <property type="protein sequence ID" value="CCB89241.1"/>
    <property type="molecule type" value="Genomic_DNA"/>
</dbReference>
<dbReference type="KEGG" id="sng:SNE_A13640"/>
<sequence length="37" mass="4611">MLYLLLAKILFYPFIKRIFDLLYTLPFFDPEEFFFQG</sequence>
<name>F8L8U8_SIMNZ</name>
<dbReference type="AlphaFoldDB" id="F8L8U8"/>
<evidence type="ECO:0000313" key="1">
    <source>
        <dbReference type="EMBL" id="CCB89241.1"/>
    </source>
</evidence>
<accession>F8L8U8</accession>
<evidence type="ECO:0000313" key="2">
    <source>
        <dbReference type="Proteomes" id="UP000000496"/>
    </source>
</evidence>
<reference evidence="1 2" key="2">
    <citation type="journal article" date="2011" name="Mol. Biol. Evol.">
        <title>Unity in variety--the pan-genome of the Chlamydiae.</title>
        <authorList>
            <person name="Collingro A."/>
            <person name="Tischler P."/>
            <person name="Weinmaier T."/>
            <person name="Penz T."/>
            <person name="Heinz E."/>
            <person name="Brunham R.C."/>
            <person name="Read T.D."/>
            <person name="Bavoil P.M."/>
            <person name="Sachse K."/>
            <person name="Kahane S."/>
            <person name="Friedman M.G."/>
            <person name="Rattei T."/>
            <person name="Myers G.S."/>
            <person name="Horn M."/>
        </authorList>
    </citation>
    <scope>NUCLEOTIDE SEQUENCE [LARGE SCALE GENOMIC DNA]</scope>
    <source>
        <strain evidence="2">ATCC VR-1471 / Z</strain>
    </source>
</reference>
<gene>
    <name evidence="1" type="ordered locus">SNE_A13640</name>
</gene>
<proteinExistence type="predicted"/>